<proteinExistence type="predicted"/>
<sequence length="125" mass="13531">MPSRPAIEQVRPWRSKRRRTAGWSAVIAGCVVVTAAVRAAGGTTLAEPVKLVTTGVYGVNRNPMSVGTTLLYLGIGPITRSGWALAMLSLTSAATHRGVPAGERRLSEQFSREFRQYCGAVRRYL</sequence>
<evidence type="ECO:0008006" key="8">
    <source>
        <dbReference type="Google" id="ProtNLM"/>
    </source>
</evidence>
<dbReference type="Gene3D" id="1.20.120.1630">
    <property type="match status" value="1"/>
</dbReference>
<evidence type="ECO:0000313" key="7">
    <source>
        <dbReference type="Proteomes" id="UP000295172"/>
    </source>
</evidence>
<dbReference type="EMBL" id="SMKR01000184">
    <property type="protein sequence ID" value="TDD16085.1"/>
    <property type="molecule type" value="Genomic_DNA"/>
</dbReference>
<accession>A0A4R4WKA4</accession>
<evidence type="ECO:0000256" key="2">
    <source>
        <dbReference type="ARBA" id="ARBA00022692"/>
    </source>
</evidence>
<dbReference type="OrthoDB" id="941586at2"/>
<comment type="subcellular location">
    <subcellularLocation>
        <location evidence="1">Endomembrane system</location>
        <topology evidence="1">Multi-pass membrane protein</topology>
    </subcellularLocation>
</comment>
<reference evidence="6 7" key="1">
    <citation type="submission" date="2019-02" db="EMBL/GenBank/DDBJ databases">
        <title>Draft genome sequences of novel Actinobacteria.</title>
        <authorList>
            <person name="Sahin N."/>
            <person name="Ay H."/>
            <person name="Saygin H."/>
        </authorList>
    </citation>
    <scope>NUCLEOTIDE SEQUENCE [LARGE SCALE GENOMIC DNA]</scope>
    <source>
        <strain evidence="6 7">16K104</strain>
    </source>
</reference>
<comment type="caution">
    <text evidence="6">The sequence shown here is derived from an EMBL/GenBank/DDBJ whole genome shotgun (WGS) entry which is preliminary data.</text>
</comment>
<dbReference type="Proteomes" id="UP000295172">
    <property type="component" value="Unassembled WGS sequence"/>
</dbReference>
<evidence type="ECO:0000256" key="4">
    <source>
        <dbReference type="ARBA" id="ARBA00023136"/>
    </source>
</evidence>
<keyword evidence="4 5" id="KW-0472">Membrane</keyword>
<keyword evidence="7" id="KW-1185">Reference proteome</keyword>
<dbReference type="Pfam" id="PF04191">
    <property type="entry name" value="PEMT"/>
    <property type="match status" value="1"/>
</dbReference>
<keyword evidence="3 5" id="KW-1133">Transmembrane helix</keyword>
<dbReference type="RefSeq" id="WP_132326479.1">
    <property type="nucleotide sequence ID" value="NZ_SMKR01000184.1"/>
</dbReference>
<dbReference type="GO" id="GO:0012505">
    <property type="term" value="C:endomembrane system"/>
    <property type="evidence" value="ECO:0007669"/>
    <property type="project" value="UniProtKB-SubCell"/>
</dbReference>
<dbReference type="AlphaFoldDB" id="A0A4R4WKA4"/>
<evidence type="ECO:0000256" key="3">
    <source>
        <dbReference type="ARBA" id="ARBA00022989"/>
    </source>
</evidence>
<evidence type="ECO:0000256" key="1">
    <source>
        <dbReference type="ARBA" id="ARBA00004127"/>
    </source>
</evidence>
<name>A0A4R4WKA4_9ACTN</name>
<gene>
    <name evidence="6" type="ORF">E1218_30405</name>
</gene>
<evidence type="ECO:0000313" key="6">
    <source>
        <dbReference type="EMBL" id="TDD16085.1"/>
    </source>
</evidence>
<evidence type="ECO:0000256" key="5">
    <source>
        <dbReference type="SAM" id="Phobius"/>
    </source>
</evidence>
<dbReference type="PROSITE" id="PS51257">
    <property type="entry name" value="PROKAR_LIPOPROTEIN"/>
    <property type="match status" value="1"/>
</dbReference>
<keyword evidence="2 5" id="KW-0812">Transmembrane</keyword>
<protein>
    <recommendedName>
        <fullName evidence="8">Isoprenylcysteine carboxylmethyltransferase family protein</fullName>
    </recommendedName>
</protein>
<feature type="transmembrane region" description="Helical" evidence="5">
    <location>
        <begin position="21"/>
        <end position="41"/>
    </location>
</feature>
<organism evidence="6 7">
    <name type="scientific">Kribbella turkmenica</name>
    <dbReference type="NCBI Taxonomy" id="2530375"/>
    <lineage>
        <taxon>Bacteria</taxon>
        <taxon>Bacillati</taxon>
        <taxon>Actinomycetota</taxon>
        <taxon>Actinomycetes</taxon>
        <taxon>Propionibacteriales</taxon>
        <taxon>Kribbellaceae</taxon>
        <taxon>Kribbella</taxon>
    </lineage>
</organism>
<dbReference type="InterPro" id="IPR007318">
    <property type="entry name" value="Phopholipid_MeTrfase"/>
</dbReference>